<comment type="subcellular location">
    <subcellularLocation>
        <location evidence="1">Membrane</location>
        <topology evidence="1">Multi-pass membrane protein</topology>
    </subcellularLocation>
</comment>
<evidence type="ECO:0000256" key="5">
    <source>
        <dbReference type="ARBA" id="ARBA00022692"/>
    </source>
</evidence>
<name>A0AAU9JNA8_9CILI</name>
<dbReference type="EMBL" id="CAJZBQ010000046">
    <property type="protein sequence ID" value="CAG9328393.1"/>
    <property type="molecule type" value="Genomic_DNA"/>
</dbReference>
<dbReference type="InterPro" id="IPR020846">
    <property type="entry name" value="MFS_dom"/>
</dbReference>
<dbReference type="PROSITE" id="PS00217">
    <property type="entry name" value="SUGAR_TRANSPORT_2"/>
    <property type="match status" value="1"/>
</dbReference>
<dbReference type="PANTHER" id="PTHR48020:SF12">
    <property type="entry name" value="PROTON MYO-INOSITOL COTRANSPORTER"/>
    <property type="match status" value="1"/>
</dbReference>
<protein>
    <recommendedName>
        <fullName evidence="14">Hexose transporter 1</fullName>
    </recommendedName>
</protein>
<dbReference type="AlphaFoldDB" id="A0AAU9JNA8"/>
<evidence type="ECO:0000256" key="9">
    <source>
        <dbReference type="ARBA" id="ARBA00044648"/>
    </source>
</evidence>
<dbReference type="Pfam" id="PF00083">
    <property type="entry name" value="Sugar_tr"/>
    <property type="match status" value="1"/>
</dbReference>
<dbReference type="GO" id="GO:0016020">
    <property type="term" value="C:membrane"/>
    <property type="evidence" value="ECO:0007669"/>
    <property type="project" value="UniProtKB-SubCell"/>
</dbReference>
<dbReference type="InterPro" id="IPR050814">
    <property type="entry name" value="Myo-inositol_Transporter"/>
</dbReference>
<evidence type="ECO:0000256" key="14">
    <source>
        <dbReference type="ARBA" id="ARBA00044780"/>
    </source>
</evidence>
<feature type="transmembrane region" description="Helical" evidence="16">
    <location>
        <begin position="96"/>
        <end position="118"/>
    </location>
</feature>
<feature type="transmembrane region" description="Helical" evidence="16">
    <location>
        <begin position="438"/>
        <end position="458"/>
    </location>
</feature>
<dbReference type="GO" id="GO:0022857">
    <property type="term" value="F:transmembrane transporter activity"/>
    <property type="evidence" value="ECO:0007669"/>
    <property type="project" value="InterPro"/>
</dbReference>
<feature type="transmembrane region" description="Helical" evidence="16">
    <location>
        <begin position="269"/>
        <end position="291"/>
    </location>
</feature>
<evidence type="ECO:0000256" key="8">
    <source>
        <dbReference type="ARBA" id="ARBA00044637"/>
    </source>
</evidence>
<dbReference type="InterPro" id="IPR036259">
    <property type="entry name" value="MFS_trans_sf"/>
</dbReference>
<evidence type="ECO:0000256" key="16">
    <source>
        <dbReference type="SAM" id="Phobius"/>
    </source>
</evidence>
<feature type="transmembrane region" description="Helical" evidence="16">
    <location>
        <begin position="22"/>
        <end position="41"/>
    </location>
</feature>
<feature type="transmembrane region" description="Helical" evidence="16">
    <location>
        <begin position="306"/>
        <end position="326"/>
    </location>
</feature>
<feature type="transmembrane region" description="Helical" evidence="16">
    <location>
        <begin position="154"/>
        <end position="176"/>
    </location>
</feature>
<evidence type="ECO:0000256" key="3">
    <source>
        <dbReference type="ARBA" id="ARBA00011738"/>
    </source>
</evidence>
<dbReference type="InterPro" id="IPR005829">
    <property type="entry name" value="Sugar_transporter_CS"/>
</dbReference>
<reference evidence="18" key="1">
    <citation type="submission" date="2021-09" db="EMBL/GenBank/DDBJ databases">
        <authorList>
            <consortium name="AG Swart"/>
            <person name="Singh M."/>
            <person name="Singh A."/>
            <person name="Seah K."/>
            <person name="Emmerich C."/>
        </authorList>
    </citation>
    <scope>NUCLEOTIDE SEQUENCE</scope>
    <source>
        <strain evidence="18">ATCC30299</strain>
    </source>
</reference>
<comment type="similarity">
    <text evidence="2 15">Belongs to the major facilitator superfamily. Sugar transporter (TC 2.A.1.1) family.</text>
</comment>
<organism evidence="18 19">
    <name type="scientific">Blepharisma stoltei</name>
    <dbReference type="NCBI Taxonomy" id="1481888"/>
    <lineage>
        <taxon>Eukaryota</taxon>
        <taxon>Sar</taxon>
        <taxon>Alveolata</taxon>
        <taxon>Ciliophora</taxon>
        <taxon>Postciliodesmatophora</taxon>
        <taxon>Heterotrichea</taxon>
        <taxon>Heterotrichida</taxon>
        <taxon>Blepharismidae</taxon>
        <taxon>Blepharisma</taxon>
    </lineage>
</organism>
<dbReference type="InterPro" id="IPR005828">
    <property type="entry name" value="MFS_sugar_transport-like"/>
</dbReference>
<comment type="catalytic activity">
    <reaction evidence="9">
        <text>D-glucose(out) = D-glucose(in)</text>
        <dbReference type="Rhea" id="RHEA:60376"/>
        <dbReference type="ChEBI" id="CHEBI:4167"/>
    </reaction>
    <physiologicalReaction direction="left-to-right" evidence="9">
        <dbReference type="Rhea" id="RHEA:60377"/>
    </physiologicalReaction>
</comment>
<evidence type="ECO:0000259" key="17">
    <source>
        <dbReference type="PROSITE" id="PS50850"/>
    </source>
</evidence>
<keyword evidence="6 16" id="KW-1133">Transmembrane helix</keyword>
<feature type="transmembrane region" description="Helical" evidence="16">
    <location>
        <begin position="367"/>
        <end position="394"/>
    </location>
</feature>
<dbReference type="GO" id="GO:0015791">
    <property type="term" value="P:polyol transmembrane transport"/>
    <property type="evidence" value="ECO:0007669"/>
    <property type="project" value="UniProtKB-ARBA"/>
</dbReference>
<feature type="transmembrane region" description="Helical" evidence="16">
    <location>
        <begin position="338"/>
        <end position="361"/>
    </location>
</feature>
<dbReference type="InterPro" id="IPR003663">
    <property type="entry name" value="Sugar/inositol_transpt"/>
</dbReference>
<evidence type="ECO:0000256" key="12">
    <source>
        <dbReference type="ARBA" id="ARBA00044668"/>
    </source>
</evidence>
<sequence length="480" mass="52359">MNTSDGNGDNELLRENAPLKNTFFLVILTITAAIGGFLFGYDTGIIGGANLYIYDDLGYDTPIVLETVVSLTVVGAVFGAVAAGPFSDKKGRKPTIIVADGAFIVGAVLMACAPSVWVLMVGRFIVGLGVGSAAMVIPVYLAESAPRELRGTIVSVNVLFITSGQLIAYCICLALGDHWRWMLGLAAFPAAIQVGGMLFLPESPRFLYKIGKTEEGLNTLLKIRLNWRHRKYEFIEDEVRGIVESLKEEGNYSYKDQYRLLFKNCKRSAMVGIGLQCLQQLCGINTAMYYGPQIMQVAGFDSSGRAAIVASLPIAFANMVGTFISVGYIDKLGRRSTLLYTIPPMVFFLLCLGTSFVFITFMDAGEVVQYLAVFSLLVYILSFSVGMGTCPWIVNSEIFPLNLRSAATSASTTANWVSNFIVSMTFASAISFSAGRVGVWVVLAGFGVLSWFWVYRLLPETKGKSLEEILTMFQTRKEVD</sequence>
<keyword evidence="19" id="KW-1185">Reference proteome</keyword>
<evidence type="ECO:0000313" key="18">
    <source>
        <dbReference type="EMBL" id="CAG9328393.1"/>
    </source>
</evidence>
<evidence type="ECO:0000256" key="11">
    <source>
        <dbReference type="ARBA" id="ARBA00044662"/>
    </source>
</evidence>
<evidence type="ECO:0000256" key="6">
    <source>
        <dbReference type="ARBA" id="ARBA00022989"/>
    </source>
</evidence>
<feature type="domain" description="Major facilitator superfamily (MFS) profile" evidence="17">
    <location>
        <begin position="28"/>
        <end position="462"/>
    </location>
</feature>
<dbReference type="SUPFAM" id="SSF103473">
    <property type="entry name" value="MFS general substrate transporter"/>
    <property type="match status" value="1"/>
</dbReference>
<evidence type="ECO:0000256" key="4">
    <source>
        <dbReference type="ARBA" id="ARBA00022448"/>
    </source>
</evidence>
<evidence type="ECO:0000256" key="1">
    <source>
        <dbReference type="ARBA" id="ARBA00004141"/>
    </source>
</evidence>
<evidence type="ECO:0000256" key="15">
    <source>
        <dbReference type="RuleBase" id="RU003346"/>
    </source>
</evidence>
<gene>
    <name evidence="18" type="ORF">BSTOLATCC_MIC46399</name>
</gene>
<keyword evidence="4 15" id="KW-0813">Transport</keyword>
<dbReference type="PROSITE" id="PS00216">
    <property type="entry name" value="SUGAR_TRANSPORT_1"/>
    <property type="match status" value="1"/>
</dbReference>
<comment type="catalytic activity">
    <reaction evidence="13">
        <text>D-fructose(out) = D-fructose(in)</text>
        <dbReference type="Rhea" id="RHEA:60372"/>
        <dbReference type="ChEBI" id="CHEBI:37721"/>
    </reaction>
    <physiologicalReaction direction="left-to-right" evidence="13">
        <dbReference type="Rhea" id="RHEA:60373"/>
    </physiologicalReaction>
</comment>
<comment type="catalytic activity">
    <reaction evidence="8">
        <text>D-galactose(in) = D-galactose(out)</text>
        <dbReference type="Rhea" id="RHEA:34915"/>
        <dbReference type="ChEBI" id="CHEBI:4139"/>
    </reaction>
    <physiologicalReaction direction="right-to-left" evidence="8">
        <dbReference type="Rhea" id="RHEA:34917"/>
    </physiologicalReaction>
</comment>
<comment type="catalytic activity">
    <reaction evidence="10">
        <text>D-xylose(out) = D-xylose(in)</text>
        <dbReference type="Rhea" id="RHEA:78427"/>
        <dbReference type="ChEBI" id="CHEBI:53455"/>
    </reaction>
    <physiologicalReaction direction="left-to-right" evidence="10">
        <dbReference type="Rhea" id="RHEA:78428"/>
    </physiologicalReaction>
</comment>
<evidence type="ECO:0000256" key="13">
    <source>
        <dbReference type="ARBA" id="ARBA00044710"/>
    </source>
</evidence>
<evidence type="ECO:0000256" key="10">
    <source>
        <dbReference type="ARBA" id="ARBA00044656"/>
    </source>
</evidence>
<evidence type="ECO:0000256" key="7">
    <source>
        <dbReference type="ARBA" id="ARBA00023136"/>
    </source>
</evidence>
<accession>A0AAU9JNA8</accession>
<evidence type="ECO:0000313" key="19">
    <source>
        <dbReference type="Proteomes" id="UP001162131"/>
    </source>
</evidence>
<dbReference type="Proteomes" id="UP001162131">
    <property type="component" value="Unassembled WGS sequence"/>
</dbReference>
<dbReference type="GO" id="GO:0015798">
    <property type="term" value="P:myo-inositol transport"/>
    <property type="evidence" value="ECO:0007669"/>
    <property type="project" value="UniProtKB-ARBA"/>
</dbReference>
<feature type="transmembrane region" description="Helical" evidence="16">
    <location>
        <begin position="124"/>
        <end position="142"/>
    </location>
</feature>
<comment type="catalytic activity">
    <reaction evidence="11">
        <text>D-mannose(out) = D-mannose(in)</text>
        <dbReference type="Rhea" id="RHEA:78391"/>
        <dbReference type="ChEBI" id="CHEBI:4208"/>
    </reaction>
    <physiologicalReaction direction="left-to-right" evidence="11">
        <dbReference type="Rhea" id="RHEA:78392"/>
    </physiologicalReaction>
</comment>
<keyword evidence="5 16" id="KW-0812">Transmembrane</keyword>
<feature type="transmembrane region" description="Helical" evidence="16">
    <location>
        <begin position="414"/>
        <end position="432"/>
    </location>
</feature>
<dbReference type="PANTHER" id="PTHR48020">
    <property type="entry name" value="PROTON MYO-INOSITOL COTRANSPORTER"/>
    <property type="match status" value="1"/>
</dbReference>
<comment type="subunit">
    <text evidence="3">Homodimer.</text>
</comment>
<evidence type="ECO:0000256" key="2">
    <source>
        <dbReference type="ARBA" id="ARBA00010992"/>
    </source>
</evidence>
<dbReference type="Gene3D" id="1.20.1250.20">
    <property type="entry name" value="MFS general substrate transporter like domains"/>
    <property type="match status" value="1"/>
</dbReference>
<feature type="transmembrane region" description="Helical" evidence="16">
    <location>
        <begin position="61"/>
        <end position="84"/>
    </location>
</feature>
<comment type="catalytic activity">
    <reaction evidence="12">
        <text>D-glucosamine(out) = D-glucosamine(in)</text>
        <dbReference type="Rhea" id="RHEA:78423"/>
        <dbReference type="ChEBI" id="CHEBI:58723"/>
    </reaction>
    <physiologicalReaction direction="left-to-right" evidence="12">
        <dbReference type="Rhea" id="RHEA:78424"/>
    </physiologicalReaction>
</comment>
<dbReference type="PROSITE" id="PS50850">
    <property type="entry name" value="MFS"/>
    <property type="match status" value="1"/>
</dbReference>
<proteinExistence type="inferred from homology"/>
<feature type="transmembrane region" description="Helical" evidence="16">
    <location>
        <begin position="182"/>
        <end position="200"/>
    </location>
</feature>
<dbReference type="FunFam" id="1.20.1250.20:FF:000073">
    <property type="entry name" value="MFS myo-inositol transporter, putative"/>
    <property type="match status" value="1"/>
</dbReference>
<comment type="caution">
    <text evidence="18">The sequence shown here is derived from an EMBL/GenBank/DDBJ whole genome shotgun (WGS) entry which is preliminary data.</text>
</comment>
<dbReference type="NCBIfam" id="TIGR00879">
    <property type="entry name" value="SP"/>
    <property type="match status" value="1"/>
</dbReference>
<dbReference type="PRINTS" id="PR00171">
    <property type="entry name" value="SUGRTRNSPORT"/>
</dbReference>
<keyword evidence="7 16" id="KW-0472">Membrane</keyword>